<accession>A0A0F9PHD7</accession>
<gene>
    <name evidence="8" type="ORF">LCGC14_1137870</name>
</gene>
<dbReference type="CDD" id="cd00130">
    <property type="entry name" value="PAS"/>
    <property type="match status" value="2"/>
</dbReference>
<keyword evidence="4" id="KW-0808">Transferase</keyword>
<comment type="catalytic activity">
    <reaction evidence="1">
        <text>ATP + protein L-histidine = ADP + protein N-phospho-L-histidine.</text>
        <dbReference type="EC" id="2.7.13.3"/>
    </reaction>
</comment>
<dbReference type="SMART" id="SM00086">
    <property type="entry name" value="PAC"/>
    <property type="match status" value="1"/>
</dbReference>
<name>A0A0F9PHD7_9ZZZZ</name>
<sequence>MKSDVRKSGIEILGNINWGTHFCLFYNSKEDLIDILIPYFKAGLENNEYCIWVTSEPLKAQEVQEIIKKKIPNFELYSKKNQIEIIPYSEWYLKGGVFDLQRVLDDWIEKLEYALKKGFDGLRVTGNTAWLEKNDWENFRDYEEEINNVTRNYKMIVICTYALEKCGTFELLDVIKNHQFTLIRQEGKWESFKSMEQIIVEQELDESEKRYRTLISNIPGAVYICDKNWTMHFISDYIQKISGYPPLDFIGNKVRTFTSIIHPEDINMLEKNTINCLSKQIPLDVEYRLFHIDGSIHWIHCNIQPVFDKNNELQGYDGIIFDITDHKKAEQIQRATDIKLKERVKELTCLYGLSTFIGDPRISFQNFIYRTLNLIPPAWQFPEITKARIKYEDKIYESEGFRETDWKLSVCININDKPMVIEVYYLEDKPFLKEEHELTNEIAVRLKIIIEEKATRRELRQSEETYHTLFKSSADGIASTDMEGKFLDANKAFLDMLGYSKEELMKLNFRDITPIKWHKLEEDMIISQLFKNDIIEAYEKEFIKRDGTIFPINIRFWIVNDE</sequence>
<dbReference type="SMART" id="SM00091">
    <property type="entry name" value="PAS"/>
    <property type="match status" value="2"/>
</dbReference>
<dbReference type="SUPFAM" id="SSF55785">
    <property type="entry name" value="PYP-like sensor domain (PAS domain)"/>
    <property type="match status" value="2"/>
</dbReference>
<evidence type="ECO:0000256" key="3">
    <source>
        <dbReference type="ARBA" id="ARBA00022553"/>
    </source>
</evidence>
<feature type="non-terminal residue" evidence="8">
    <location>
        <position position="562"/>
    </location>
</feature>
<dbReference type="EMBL" id="LAZR01005375">
    <property type="protein sequence ID" value="KKN00436.1"/>
    <property type="molecule type" value="Genomic_DNA"/>
</dbReference>
<keyword evidence="3" id="KW-0597">Phosphoprotein</keyword>
<dbReference type="GO" id="GO:0004673">
    <property type="term" value="F:protein histidine kinase activity"/>
    <property type="evidence" value="ECO:0007669"/>
    <property type="project" value="UniProtKB-EC"/>
</dbReference>
<protein>
    <recommendedName>
        <fullName evidence="2">histidine kinase</fullName>
        <ecNumber evidence="2">2.7.13.3</ecNumber>
    </recommendedName>
</protein>
<evidence type="ECO:0000256" key="5">
    <source>
        <dbReference type="ARBA" id="ARBA00022777"/>
    </source>
</evidence>
<evidence type="ECO:0000259" key="7">
    <source>
        <dbReference type="PROSITE" id="PS50113"/>
    </source>
</evidence>
<dbReference type="InterPro" id="IPR001610">
    <property type="entry name" value="PAC"/>
</dbReference>
<dbReference type="InterPro" id="IPR052162">
    <property type="entry name" value="Sensor_kinase/Photoreceptor"/>
</dbReference>
<dbReference type="InterPro" id="IPR000014">
    <property type="entry name" value="PAS"/>
</dbReference>
<evidence type="ECO:0000259" key="6">
    <source>
        <dbReference type="PROSITE" id="PS50112"/>
    </source>
</evidence>
<evidence type="ECO:0000256" key="2">
    <source>
        <dbReference type="ARBA" id="ARBA00012438"/>
    </source>
</evidence>
<evidence type="ECO:0000313" key="8">
    <source>
        <dbReference type="EMBL" id="KKN00436.1"/>
    </source>
</evidence>
<dbReference type="InterPro" id="IPR000700">
    <property type="entry name" value="PAS-assoc_C"/>
</dbReference>
<dbReference type="PANTHER" id="PTHR43304:SF1">
    <property type="entry name" value="PAC DOMAIN-CONTAINING PROTEIN"/>
    <property type="match status" value="1"/>
</dbReference>
<keyword evidence="5" id="KW-0418">Kinase</keyword>
<dbReference type="PROSITE" id="PS50113">
    <property type="entry name" value="PAC"/>
    <property type="match status" value="1"/>
</dbReference>
<dbReference type="Pfam" id="PF14417">
    <property type="entry name" value="MEDS"/>
    <property type="match status" value="1"/>
</dbReference>
<evidence type="ECO:0000256" key="4">
    <source>
        <dbReference type="ARBA" id="ARBA00022679"/>
    </source>
</evidence>
<feature type="domain" description="PAS" evidence="6">
    <location>
        <begin position="462"/>
        <end position="505"/>
    </location>
</feature>
<dbReference type="PANTHER" id="PTHR43304">
    <property type="entry name" value="PHYTOCHROME-LIKE PROTEIN CPH1"/>
    <property type="match status" value="1"/>
</dbReference>
<comment type="caution">
    <text evidence="8">The sequence shown here is derived from an EMBL/GenBank/DDBJ whole genome shotgun (WGS) entry which is preliminary data.</text>
</comment>
<evidence type="ECO:0000256" key="1">
    <source>
        <dbReference type="ARBA" id="ARBA00000085"/>
    </source>
</evidence>
<organism evidence="8">
    <name type="scientific">marine sediment metagenome</name>
    <dbReference type="NCBI Taxonomy" id="412755"/>
    <lineage>
        <taxon>unclassified sequences</taxon>
        <taxon>metagenomes</taxon>
        <taxon>ecological metagenomes</taxon>
    </lineage>
</organism>
<dbReference type="EC" id="2.7.13.3" evidence="2"/>
<dbReference type="Pfam" id="PF13426">
    <property type="entry name" value="PAS_9"/>
    <property type="match status" value="1"/>
</dbReference>
<feature type="domain" description="PAC" evidence="7">
    <location>
        <begin position="283"/>
        <end position="335"/>
    </location>
</feature>
<dbReference type="Gene3D" id="3.30.450.20">
    <property type="entry name" value="PAS domain"/>
    <property type="match status" value="2"/>
</dbReference>
<dbReference type="InterPro" id="IPR025847">
    <property type="entry name" value="MEDS_domain"/>
</dbReference>
<dbReference type="PROSITE" id="PS50112">
    <property type="entry name" value="PAS"/>
    <property type="match status" value="2"/>
</dbReference>
<reference evidence="8" key="1">
    <citation type="journal article" date="2015" name="Nature">
        <title>Complex archaea that bridge the gap between prokaryotes and eukaryotes.</title>
        <authorList>
            <person name="Spang A."/>
            <person name="Saw J.H."/>
            <person name="Jorgensen S.L."/>
            <person name="Zaremba-Niedzwiedzka K."/>
            <person name="Martijn J."/>
            <person name="Lind A.E."/>
            <person name="van Eijk R."/>
            <person name="Schleper C."/>
            <person name="Guy L."/>
            <person name="Ettema T.J."/>
        </authorList>
    </citation>
    <scope>NUCLEOTIDE SEQUENCE</scope>
</reference>
<feature type="domain" description="PAS" evidence="6">
    <location>
        <begin position="207"/>
        <end position="280"/>
    </location>
</feature>
<proteinExistence type="predicted"/>
<dbReference type="NCBIfam" id="TIGR00229">
    <property type="entry name" value="sensory_box"/>
    <property type="match status" value="2"/>
</dbReference>
<dbReference type="InterPro" id="IPR035965">
    <property type="entry name" value="PAS-like_dom_sf"/>
</dbReference>
<dbReference type="AlphaFoldDB" id="A0A0F9PHD7"/>
<dbReference type="Pfam" id="PF08447">
    <property type="entry name" value="PAS_3"/>
    <property type="match status" value="1"/>
</dbReference>
<dbReference type="InterPro" id="IPR013655">
    <property type="entry name" value="PAS_fold_3"/>
</dbReference>